<organism evidence="3 4">
    <name type="scientific">Chitinophaga japonensis</name>
    <name type="common">Flexibacter japonensis</name>
    <dbReference type="NCBI Taxonomy" id="104662"/>
    <lineage>
        <taxon>Bacteria</taxon>
        <taxon>Pseudomonadati</taxon>
        <taxon>Bacteroidota</taxon>
        <taxon>Chitinophagia</taxon>
        <taxon>Chitinophagales</taxon>
        <taxon>Chitinophagaceae</taxon>
        <taxon>Chitinophaga</taxon>
    </lineage>
</organism>
<dbReference type="Pfam" id="PF03432">
    <property type="entry name" value="Relaxase"/>
    <property type="match status" value="1"/>
</dbReference>
<keyword evidence="4" id="KW-1185">Reference proteome</keyword>
<protein>
    <submittedName>
        <fullName evidence="3">Relaxase/mobilization nuclease-like protein</fullName>
    </submittedName>
</protein>
<dbReference type="EMBL" id="VLLG01000003">
    <property type="protein sequence ID" value="TWI87803.1"/>
    <property type="molecule type" value="Genomic_DNA"/>
</dbReference>
<feature type="compositionally biased region" description="Basic residues" evidence="1">
    <location>
        <begin position="440"/>
        <end position="456"/>
    </location>
</feature>
<sequence>MVAVIKTGKSLHRPFNYNENKVAEGKAKCIAAAGYPKDLEDLTLSNKLNLLLRHAELHRRAPRSAVHISLNFDPSENLRFDLKKKTGQDELTRIAADYMDAIGFGGQPYLVYQHFDAGHPHIHIVSVKIRTDGTRIDMQNIGKLKSEPARLNLEKKYNLVPAEDSKRKKTYQLKPVNAAKVSYGKSETRRAIGNVLENVLGTYRYANLPQLNALLRQYNVCAERGSEDSRVFRTGGLYYRVLNDEGEPVGVPIKASSFHHMSPIPGLENQRPTLQYLEMQFTRNRVPSLKYRTTLKNTIDLTFLKHPVGNSLQHLLDNLKSQGVDTVLRRNEEGRVYGITYVDHRNKCVFNGSELGKAYGTAGILQRLEEQGQQERTSFKPMTLEQLRQDSGKQTPPLHTPLSPETPGHDPHIPQGLGLLMDQLLRPEDTYDPIPYEHRLGRKRKKRRKKRTDNNQ</sequence>
<gene>
    <name evidence="3" type="ORF">LX66_1874</name>
</gene>
<evidence type="ECO:0000256" key="1">
    <source>
        <dbReference type="SAM" id="MobiDB-lite"/>
    </source>
</evidence>
<comment type="caution">
    <text evidence="3">The sequence shown here is derived from an EMBL/GenBank/DDBJ whole genome shotgun (WGS) entry which is preliminary data.</text>
</comment>
<dbReference type="RefSeq" id="WP_145712240.1">
    <property type="nucleotide sequence ID" value="NZ_BAAAFY010000001.1"/>
</dbReference>
<proteinExistence type="predicted"/>
<dbReference type="Proteomes" id="UP000316778">
    <property type="component" value="Unassembled WGS sequence"/>
</dbReference>
<feature type="region of interest" description="Disordered" evidence="1">
    <location>
        <begin position="387"/>
        <end position="416"/>
    </location>
</feature>
<reference evidence="3 4" key="1">
    <citation type="journal article" date="2013" name="Stand. Genomic Sci.">
        <title>Genomic Encyclopedia of Type Strains, Phase I: The one thousand microbial genomes (KMG-I) project.</title>
        <authorList>
            <person name="Kyrpides N.C."/>
            <person name="Woyke T."/>
            <person name="Eisen J.A."/>
            <person name="Garrity G."/>
            <person name="Lilburn T.G."/>
            <person name="Beck B.J."/>
            <person name="Whitman W.B."/>
            <person name="Hugenholtz P."/>
            <person name="Klenk H.P."/>
        </authorList>
    </citation>
    <scope>NUCLEOTIDE SEQUENCE [LARGE SCALE GENOMIC DNA]</scope>
    <source>
        <strain evidence="3 4">DSM 13484</strain>
    </source>
</reference>
<name>A0A562T310_CHIJA</name>
<dbReference type="InterPro" id="IPR005094">
    <property type="entry name" value="Endonuclease_MobA/VirD2"/>
</dbReference>
<evidence type="ECO:0000313" key="3">
    <source>
        <dbReference type="EMBL" id="TWI87803.1"/>
    </source>
</evidence>
<feature type="region of interest" description="Disordered" evidence="1">
    <location>
        <begin position="429"/>
        <end position="456"/>
    </location>
</feature>
<dbReference type="AlphaFoldDB" id="A0A562T310"/>
<evidence type="ECO:0000259" key="2">
    <source>
        <dbReference type="Pfam" id="PF03432"/>
    </source>
</evidence>
<feature type="domain" description="MobA/VirD2-like nuclease" evidence="2">
    <location>
        <begin position="17"/>
        <end position="159"/>
    </location>
</feature>
<accession>A0A562T310</accession>
<evidence type="ECO:0000313" key="4">
    <source>
        <dbReference type="Proteomes" id="UP000316778"/>
    </source>
</evidence>
<feature type="compositionally biased region" description="Basic and acidic residues" evidence="1">
    <location>
        <begin position="429"/>
        <end position="439"/>
    </location>
</feature>
<dbReference type="OrthoDB" id="915634at2"/>